<evidence type="ECO:0000313" key="5">
    <source>
        <dbReference type="Proteomes" id="UP001596071"/>
    </source>
</evidence>
<evidence type="ECO:0000259" key="3">
    <source>
        <dbReference type="Pfam" id="PF20769"/>
    </source>
</evidence>
<sequence length="428" mass="48898">MKKLIFVLAYALVVVSVFAFTKTTESNKLAILLSNQYAQQMAEASDKMDELDSAVKQTLLFNQSEGSKKAREDIWRLSSDIRRSVASLPLDSAFSTSWMNYLGRIGNYAKEADRLGDPSEYHKVMAQASKNLGAMHDDWRVATAGLIDGQYSMDEWTNRLNASNPNYDWSNMGTSIKQYTEADFPLTASESDAMKKRELRDIDEAKVTKAEAVERFKTLFPQVSNDVVGVEMSKPGSPYPFYHIRFADRESIGYIDITEKGGHVLSYLSERPFGKSSVPFEDLKRTAEEFLKAAGYKDLVYEESRENNTAWHFVFVREEPFYGAKVFSDVIHLKLAKDNGDIIGLNAAEYIQKEKLHRQSIKKMDWKAFFHTDVQVVEDELAYVENERMEQRLAHYLKVTRDEHGHTGTYNVLVDTETGEVIKTERLE</sequence>
<protein>
    <submittedName>
        <fullName evidence="4">PepSY1/2 domain-containing protein</fullName>
    </submittedName>
</protein>
<evidence type="ECO:0000313" key="4">
    <source>
        <dbReference type="EMBL" id="MFC5603240.1"/>
    </source>
</evidence>
<proteinExistence type="predicted"/>
<dbReference type="Pfam" id="PF20769">
    <property type="entry name" value="YPEB_N"/>
    <property type="match status" value="1"/>
</dbReference>
<organism evidence="4 5">
    <name type="scientific">Sporosarcina koreensis</name>
    <dbReference type="NCBI Taxonomy" id="334735"/>
    <lineage>
        <taxon>Bacteria</taxon>
        <taxon>Bacillati</taxon>
        <taxon>Bacillota</taxon>
        <taxon>Bacilli</taxon>
        <taxon>Bacillales</taxon>
        <taxon>Caryophanaceae</taxon>
        <taxon>Sporosarcina</taxon>
    </lineage>
</organism>
<evidence type="ECO:0000256" key="1">
    <source>
        <dbReference type="SAM" id="SignalP"/>
    </source>
</evidence>
<dbReference type="Pfam" id="PF14620">
    <property type="entry name" value="YPEB_PepSY1-2"/>
    <property type="match status" value="1"/>
</dbReference>
<feature type="domain" description="Sporulation protein YpeB PepSY1 and PepSY2" evidence="2">
    <location>
        <begin position="169"/>
        <end position="355"/>
    </location>
</feature>
<reference evidence="5" key="1">
    <citation type="journal article" date="2019" name="Int. J. Syst. Evol. Microbiol.">
        <title>The Global Catalogue of Microorganisms (GCM) 10K type strain sequencing project: providing services to taxonomists for standard genome sequencing and annotation.</title>
        <authorList>
            <consortium name="The Broad Institute Genomics Platform"/>
            <consortium name="The Broad Institute Genome Sequencing Center for Infectious Disease"/>
            <person name="Wu L."/>
            <person name="Ma J."/>
        </authorList>
    </citation>
    <scope>NUCLEOTIDE SEQUENCE [LARGE SCALE GENOMIC DNA]</scope>
    <source>
        <strain evidence="5">KACC 11299</strain>
    </source>
</reference>
<feature type="chain" id="PRO_5046321343" evidence="1">
    <location>
        <begin position="20"/>
        <end position="428"/>
    </location>
</feature>
<dbReference type="EMBL" id="JBHSNP010000011">
    <property type="protein sequence ID" value="MFC5603240.1"/>
    <property type="molecule type" value="Genomic_DNA"/>
</dbReference>
<feature type="domain" description="Sporulation protein YpeB N-terminal" evidence="3">
    <location>
        <begin position="25"/>
        <end position="113"/>
    </location>
</feature>
<comment type="caution">
    <text evidence="4">The sequence shown here is derived from an EMBL/GenBank/DDBJ whole genome shotgun (WGS) entry which is preliminary data.</text>
</comment>
<dbReference type="Proteomes" id="UP001596071">
    <property type="component" value="Unassembled WGS sequence"/>
</dbReference>
<dbReference type="InterPro" id="IPR048402">
    <property type="entry name" value="YpeB_N"/>
</dbReference>
<dbReference type="InterPro" id="IPR014239">
    <property type="entry name" value="YpeB_PepSY1-2"/>
</dbReference>
<dbReference type="RefSeq" id="WP_381444217.1">
    <property type="nucleotide sequence ID" value="NZ_JBHSNP010000011.1"/>
</dbReference>
<gene>
    <name evidence="4" type="ORF">ACFPTP_08385</name>
</gene>
<evidence type="ECO:0000259" key="2">
    <source>
        <dbReference type="Pfam" id="PF14620"/>
    </source>
</evidence>
<keyword evidence="1" id="KW-0732">Signal</keyword>
<keyword evidence="5" id="KW-1185">Reference proteome</keyword>
<accession>A0ABW0TZ67</accession>
<name>A0ABW0TZ67_9BACL</name>
<feature type="signal peptide" evidence="1">
    <location>
        <begin position="1"/>
        <end position="19"/>
    </location>
</feature>